<feature type="region of interest" description="Disordered" evidence="1">
    <location>
        <begin position="45"/>
        <end position="64"/>
    </location>
</feature>
<evidence type="ECO:0000256" key="1">
    <source>
        <dbReference type="SAM" id="MobiDB-lite"/>
    </source>
</evidence>
<reference evidence="5" key="1">
    <citation type="journal article" date="2015" name="Genome Announc.">
        <title>Draft Genome Sequence of the Pathogenic Filamentous Fungus Aspergillus udagawae Strain IFM 46973T.</title>
        <authorList>
            <person name="Kusuya Y."/>
            <person name="Takahashi-Nakaguchi A."/>
            <person name="Takahashi H."/>
            <person name="Yaguchi T."/>
        </authorList>
    </citation>
    <scope>NUCLEOTIDE SEQUENCE</scope>
    <source>
        <strain evidence="5">IFM 46973</strain>
    </source>
</reference>
<dbReference type="EMBL" id="BLKC01000013">
    <property type="protein sequence ID" value="GFF29752.1"/>
    <property type="molecule type" value="Genomic_DNA"/>
</dbReference>
<sequence length="428" mass="47625">MDAPVALNRAALNEFVTRPVSREMVAYLAQQASLVIRCESHVTSAVSRHGQPTPPSTPPLDGLPPLPSLETFIISLVTRSQVQVPTLMTSLVYLARLRARLPPVAKGMRCTVHRIFLASLILAAKNLNDSSPKNKHWARYTAVKGYDGFSFSLPEVNLMERQLLFLLDWDTRVTEDDLFLHLEPFLAPIRQRFEAQEREAELRRQQQQQQQHYREWRHLHASAELLASRLRRQKVEGRADSRRSMVEGGSPRKRLPSHVSSSSLGGSPQSVEGERYTPYNPHHHHQRLRTSPYRSGRSISPPSVSDVPCLSRAETFNSLSSRSSSVAPSSRGTPASISTSCSSTSMDEIIVAEAVSSPSTSSLGYSYVNIPAIQTDAKQSLNDFHEHRHHQQPSKKMRMASNNGSAGFVARFLASAAGYHMGGRHGRV</sequence>
<comment type="caution">
    <text evidence="3">The sequence shown here is derived from an EMBL/GenBank/DDBJ whole genome shotgun (WGS) entry which is preliminary data.</text>
</comment>
<dbReference type="OrthoDB" id="10250320at2759"/>
<protein>
    <submittedName>
        <fullName evidence="3">PHO85 cyclin-1</fullName>
    </submittedName>
</protein>
<reference evidence="5" key="4">
    <citation type="submission" date="2021-01" db="EMBL/GenBank/DDBJ databases">
        <title>Pan-genome distribution and transcriptional activeness of fungal secondary metabolism genes in Aspergillus section Fumigati.</title>
        <authorList>
            <person name="Takahashi H."/>
            <person name="Umemura M."/>
            <person name="Ninomiya A."/>
            <person name="Kusuya Y."/>
            <person name="Urayama S."/>
            <person name="Shimizu M."/>
            <person name="Watanabe A."/>
            <person name="Kamei K."/>
            <person name="Yaguchi T."/>
            <person name="Hagiwara D."/>
        </authorList>
    </citation>
    <scope>NUCLEOTIDE SEQUENCE</scope>
    <source>
        <strain evidence="5">IFM 46973</strain>
    </source>
</reference>
<dbReference type="GO" id="GO:0016538">
    <property type="term" value="F:cyclin-dependent protein serine/threonine kinase regulator activity"/>
    <property type="evidence" value="ECO:0007669"/>
    <property type="project" value="TreeGrafter"/>
</dbReference>
<dbReference type="Pfam" id="PF00134">
    <property type="entry name" value="Cyclin_N"/>
    <property type="match status" value="1"/>
</dbReference>
<dbReference type="InterPro" id="IPR036915">
    <property type="entry name" value="Cyclin-like_sf"/>
</dbReference>
<organism evidence="3 6">
    <name type="scientific">Aspergillus udagawae</name>
    <dbReference type="NCBI Taxonomy" id="91492"/>
    <lineage>
        <taxon>Eukaryota</taxon>
        <taxon>Fungi</taxon>
        <taxon>Dikarya</taxon>
        <taxon>Ascomycota</taxon>
        <taxon>Pezizomycotina</taxon>
        <taxon>Eurotiomycetes</taxon>
        <taxon>Eurotiomycetidae</taxon>
        <taxon>Eurotiales</taxon>
        <taxon>Aspergillaceae</taxon>
        <taxon>Aspergillus</taxon>
        <taxon>Aspergillus subgen. Fumigati</taxon>
    </lineage>
</organism>
<dbReference type="GO" id="GO:0051726">
    <property type="term" value="P:regulation of cell cycle"/>
    <property type="evidence" value="ECO:0007669"/>
    <property type="project" value="InterPro"/>
</dbReference>
<keyword evidence="7" id="KW-1185">Reference proteome</keyword>
<dbReference type="GO" id="GO:0019901">
    <property type="term" value="F:protein kinase binding"/>
    <property type="evidence" value="ECO:0007669"/>
    <property type="project" value="InterPro"/>
</dbReference>
<proteinExistence type="predicted"/>
<feature type="compositionally biased region" description="Low complexity" evidence="1">
    <location>
        <begin position="257"/>
        <end position="271"/>
    </location>
</feature>
<feature type="compositionally biased region" description="Pro residues" evidence="1">
    <location>
        <begin position="52"/>
        <end position="64"/>
    </location>
</feature>
<dbReference type="GO" id="GO:0000307">
    <property type="term" value="C:cyclin-dependent protein kinase holoenzyme complex"/>
    <property type="evidence" value="ECO:0007669"/>
    <property type="project" value="TreeGrafter"/>
</dbReference>
<dbReference type="GO" id="GO:0005634">
    <property type="term" value="C:nucleus"/>
    <property type="evidence" value="ECO:0007669"/>
    <property type="project" value="TreeGrafter"/>
</dbReference>
<dbReference type="CDD" id="cd20557">
    <property type="entry name" value="CYCLIN_ScPCL1-like"/>
    <property type="match status" value="1"/>
</dbReference>
<dbReference type="PANTHER" id="PTHR15615">
    <property type="match status" value="1"/>
</dbReference>
<evidence type="ECO:0000259" key="2">
    <source>
        <dbReference type="Pfam" id="PF00134"/>
    </source>
</evidence>
<dbReference type="EMBL" id="BLKG01000100">
    <property type="protein sequence ID" value="GFF94471.1"/>
    <property type="molecule type" value="Genomic_DNA"/>
</dbReference>
<dbReference type="GeneID" id="66998016"/>
<feature type="compositionally biased region" description="Low complexity" evidence="1">
    <location>
        <begin position="318"/>
        <end position="342"/>
    </location>
</feature>
<feature type="domain" description="Cyclin N-terminal" evidence="2">
    <location>
        <begin position="69"/>
        <end position="171"/>
    </location>
</feature>
<dbReference type="Gene3D" id="1.10.472.10">
    <property type="entry name" value="Cyclin-like"/>
    <property type="match status" value="1"/>
</dbReference>
<evidence type="ECO:0000313" key="6">
    <source>
        <dbReference type="Proteomes" id="UP000465221"/>
    </source>
</evidence>
<evidence type="ECO:0000313" key="5">
    <source>
        <dbReference type="EMBL" id="GIC94044.1"/>
    </source>
</evidence>
<evidence type="ECO:0000313" key="4">
    <source>
        <dbReference type="EMBL" id="GFF94471.1"/>
    </source>
</evidence>
<name>A0A8H3SBH4_9EURO</name>
<feature type="compositionally biased region" description="Basic and acidic residues" evidence="1">
    <location>
        <begin position="233"/>
        <end position="245"/>
    </location>
</feature>
<evidence type="ECO:0000313" key="3">
    <source>
        <dbReference type="EMBL" id="GFF29752.1"/>
    </source>
</evidence>
<feature type="region of interest" description="Disordered" evidence="1">
    <location>
        <begin position="232"/>
        <end position="342"/>
    </location>
</feature>
<reference evidence="3 6" key="2">
    <citation type="submission" date="2020-01" db="EMBL/GenBank/DDBJ databases">
        <title>Draft genome sequence of Aspergillus udagawae IFM 46972.</title>
        <authorList>
            <person name="Takahashi H."/>
            <person name="Yaguchi T."/>
        </authorList>
    </citation>
    <scope>NUCLEOTIDE SEQUENCE [LARGE SCALE GENOMIC DNA]</scope>
    <source>
        <strain evidence="3 6">IFM 46972</strain>
    </source>
</reference>
<evidence type="ECO:0000313" key="7">
    <source>
        <dbReference type="Proteomes" id="UP000465266"/>
    </source>
</evidence>
<dbReference type="EMBL" id="BBXM02000009">
    <property type="protein sequence ID" value="GIC94044.1"/>
    <property type="molecule type" value="Genomic_DNA"/>
</dbReference>
<dbReference type="AlphaFoldDB" id="A0A8H3SBH4"/>
<dbReference type="PANTHER" id="PTHR15615:SF10">
    <property type="entry name" value="PHO85 CYCLIN-2-RELATED"/>
    <property type="match status" value="1"/>
</dbReference>
<reference evidence="4 7" key="3">
    <citation type="submission" date="2020-01" db="EMBL/GenBank/DDBJ databases">
        <title>Draft genome sequence of Aspergillus udagawae IFM 53868.</title>
        <authorList>
            <person name="Takahashi H."/>
            <person name="Yaguchi T."/>
        </authorList>
    </citation>
    <scope>NUCLEOTIDE SEQUENCE [LARGE SCALE GENOMIC DNA]</scope>
    <source>
        <strain evidence="4 7">IFM 53868</strain>
    </source>
</reference>
<gene>
    <name evidence="5" type="ORF">Aud_010539</name>
    <name evidence="3" type="ORF">IFM46972_02722</name>
    <name evidence="4" type="ORF">IFM53868_07566</name>
</gene>
<dbReference type="InterPro" id="IPR013922">
    <property type="entry name" value="Cyclin_PHO80-like"/>
</dbReference>
<accession>A0A8H3SBH4</accession>
<dbReference type="Proteomes" id="UP000465266">
    <property type="component" value="Unassembled WGS sequence"/>
</dbReference>
<dbReference type="SUPFAM" id="SSF47954">
    <property type="entry name" value="Cyclin-like"/>
    <property type="match status" value="1"/>
</dbReference>
<dbReference type="RefSeq" id="XP_043151310.1">
    <property type="nucleotide sequence ID" value="XM_043295375.1"/>
</dbReference>
<dbReference type="Proteomes" id="UP000465221">
    <property type="component" value="Unassembled WGS sequence"/>
</dbReference>
<dbReference type="Proteomes" id="UP000036893">
    <property type="component" value="Unassembled WGS sequence"/>
</dbReference>
<dbReference type="InterPro" id="IPR006671">
    <property type="entry name" value="Cyclin_N"/>
</dbReference>